<evidence type="ECO:0000259" key="2">
    <source>
        <dbReference type="Pfam" id="PF12307"/>
    </source>
</evidence>
<dbReference type="Pfam" id="PF12307">
    <property type="entry name" value="DUF3631"/>
    <property type="match status" value="1"/>
</dbReference>
<dbReference type="InterPro" id="IPR022081">
    <property type="entry name" value="DUF3631"/>
</dbReference>
<organism evidence="3 4">
    <name type="scientific">Gordonia lacunae</name>
    <dbReference type="NCBI Taxonomy" id="417102"/>
    <lineage>
        <taxon>Bacteria</taxon>
        <taxon>Bacillati</taxon>
        <taxon>Actinomycetota</taxon>
        <taxon>Actinomycetes</taxon>
        <taxon>Mycobacteriales</taxon>
        <taxon>Gordoniaceae</taxon>
        <taxon>Gordonia</taxon>
    </lineage>
</organism>
<evidence type="ECO:0000313" key="4">
    <source>
        <dbReference type="Proteomes" id="UP000194632"/>
    </source>
</evidence>
<evidence type="ECO:0000313" key="3">
    <source>
        <dbReference type="EMBL" id="OUC77341.1"/>
    </source>
</evidence>
<reference evidence="3 4" key="1">
    <citation type="submission" date="2017-05" db="EMBL/GenBank/DDBJ databases">
        <title>Biotechnological potential of actinobacteria isolated from South African environments.</title>
        <authorList>
            <person name="Le Roes-Hill M."/>
            <person name="Prins A."/>
            <person name="Durrell K.A."/>
        </authorList>
    </citation>
    <scope>NUCLEOTIDE SEQUENCE [LARGE SCALE GENOMIC DNA]</scope>
    <source>
        <strain evidence="3">BS2</strain>
    </source>
</reference>
<dbReference type="AlphaFoldDB" id="A0A243Q750"/>
<gene>
    <name evidence="3" type="ORF">CA982_17830</name>
</gene>
<accession>A0A243Q750</accession>
<feature type="compositionally biased region" description="Basic and acidic residues" evidence="1">
    <location>
        <begin position="401"/>
        <end position="412"/>
    </location>
</feature>
<name>A0A243Q750_9ACTN</name>
<dbReference type="Proteomes" id="UP000194632">
    <property type="component" value="Unassembled WGS sequence"/>
</dbReference>
<evidence type="ECO:0000256" key="1">
    <source>
        <dbReference type="SAM" id="MobiDB-lite"/>
    </source>
</evidence>
<dbReference type="STRING" id="417102.CA982_17830"/>
<dbReference type="InterPro" id="IPR027417">
    <property type="entry name" value="P-loop_NTPase"/>
</dbReference>
<protein>
    <recommendedName>
        <fullName evidence="2">DUF3631 domain-containing protein</fullName>
    </recommendedName>
</protein>
<proteinExistence type="predicted"/>
<dbReference type="SUPFAM" id="SSF52540">
    <property type="entry name" value="P-loop containing nucleoside triphosphate hydrolases"/>
    <property type="match status" value="1"/>
</dbReference>
<comment type="caution">
    <text evidence="3">The sequence shown here is derived from an EMBL/GenBank/DDBJ whole genome shotgun (WGS) entry which is preliminary data.</text>
</comment>
<dbReference type="EMBL" id="NGFO01000022">
    <property type="protein sequence ID" value="OUC77341.1"/>
    <property type="molecule type" value="Genomic_DNA"/>
</dbReference>
<sequence length="412" mass="44472">MTETPEAIDGAALLDAVEDHFNTYVAVPDDADLSLLTLWTVHTHLALECYSTPRLLIDSTMPGSGKTTVLDHIARLGCNPVQAASLSSSAMLVRILDTGIRTILIDETDRSLNPDKPGVQELIAVLNSGYRRGATRPVLVPDKESGWVTKEMPTFAPVAMAGNSPRLPDDTRSRCLRVLLMPDVTGRVEDSDWEFIEDDALALRDRIVAFADSVRDCLPREVDLPKGCRGRAKEKWRPLKRVAVAAGGHWPAIADDLIARGLAEDAAEHEAGLQHEPPGMVILRDLAAVWPGDETHVPTETLVSRLVVHNSDYWGLRSNYGKALTAHRLGRLVAQASKVTSTRPGGRGPRGYALTSLDPVWHRLGIPRKETGASGGTGETGAVAAPLSPVDPLAPDAQRGSGERFLSDRESA</sequence>
<dbReference type="OrthoDB" id="3261135at2"/>
<keyword evidence="4" id="KW-1185">Reference proteome</keyword>
<dbReference type="RefSeq" id="WP_086536665.1">
    <property type="nucleotide sequence ID" value="NZ_NGFO01000022.1"/>
</dbReference>
<feature type="region of interest" description="Disordered" evidence="1">
    <location>
        <begin position="367"/>
        <end position="412"/>
    </location>
</feature>
<feature type="domain" description="DUF3631" evidence="2">
    <location>
        <begin position="199"/>
        <end position="363"/>
    </location>
</feature>